<sequence>MDGSNAWDLIHQDEGPSGSGADRRVSRSPSYASKISDAIFTLDDIDVDTLNAIKAEEAAMDRKKRS</sequence>
<name>A0A454XZY7_PRIPA</name>
<accession>A0A454XZY7</accession>
<dbReference type="Proteomes" id="UP000005239">
    <property type="component" value="Unassembled WGS sequence"/>
</dbReference>
<accession>A0A8R1UD97</accession>
<dbReference type="EnsemblMetazoa" id="PPA21307.1">
    <property type="protein sequence ID" value="PPA21307.1"/>
    <property type="gene ID" value="WBGene00110861"/>
</dbReference>
<reference evidence="2" key="1">
    <citation type="journal article" date="2008" name="Nat. Genet.">
        <title>The Pristionchus pacificus genome provides a unique perspective on nematode lifestyle and parasitism.</title>
        <authorList>
            <person name="Dieterich C."/>
            <person name="Clifton S.W."/>
            <person name="Schuster L.N."/>
            <person name="Chinwalla A."/>
            <person name="Delehaunty K."/>
            <person name="Dinkelacker I."/>
            <person name="Fulton L."/>
            <person name="Fulton R."/>
            <person name="Godfrey J."/>
            <person name="Minx P."/>
            <person name="Mitreva M."/>
            <person name="Roeseler W."/>
            <person name="Tian H."/>
            <person name="Witte H."/>
            <person name="Yang S.P."/>
            <person name="Wilson R.K."/>
            <person name="Sommer R.J."/>
        </authorList>
    </citation>
    <scope>NUCLEOTIDE SEQUENCE [LARGE SCALE GENOMIC DNA]</scope>
    <source>
        <strain evidence="2">PS312</strain>
    </source>
</reference>
<organism evidence="1 2">
    <name type="scientific">Pristionchus pacificus</name>
    <name type="common">Parasitic nematode worm</name>
    <dbReference type="NCBI Taxonomy" id="54126"/>
    <lineage>
        <taxon>Eukaryota</taxon>
        <taxon>Metazoa</taxon>
        <taxon>Ecdysozoa</taxon>
        <taxon>Nematoda</taxon>
        <taxon>Chromadorea</taxon>
        <taxon>Rhabditida</taxon>
        <taxon>Rhabditina</taxon>
        <taxon>Diplogasteromorpha</taxon>
        <taxon>Diplogasteroidea</taxon>
        <taxon>Neodiplogasteridae</taxon>
        <taxon>Pristionchus</taxon>
    </lineage>
</organism>
<keyword evidence="2" id="KW-1185">Reference proteome</keyword>
<evidence type="ECO:0000313" key="1">
    <source>
        <dbReference type="EnsemblMetazoa" id="PPA21307.1"/>
    </source>
</evidence>
<gene>
    <name evidence="1" type="primary">WBGene00110861</name>
</gene>
<dbReference type="AlphaFoldDB" id="A0A454XZY7"/>
<evidence type="ECO:0000313" key="2">
    <source>
        <dbReference type="Proteomes" id="UP000005239"/>
    </source>
</evidence>
<proteinExistence type="predicted"/>
<reference evidence="1" key="2">
    <citation type="submission" date="2022-06" db="UniProtKB">
        <authorList>
            <consortium name="EnsemblMetazoa"/>
        </authorList>
    </citation>
    <scope>IDENTIFICATION</scope>
    <source>
        <strain evidence="1">PS312</strain>
    </source>
</reference>
<protein>
    <submittedName>
        <fullName evidence="1">Uncharacterized protein</fullName>
    </submittedName>
</protein>